<comment type="cofactor">
    <cofactor evidence="1">
        <name>heme b</name>
        <dbReference type="ChEBI" id="CHEBI:60344"/>
    </cofactor>
</comment>
<evidence type="ECO:0000256" key="4">
    <source>
        <dbReference type="ARBA" id="ARBA00022617"/>
    </source>
</evidence>
<evidence type="ECO:0000256" key="5">
    <source>
        <dbReference type="ARBA" id="ARBA00022692"/>
    </source>
</evidence>
<dbReference type="Proteomes" id="UP001162162">
    <property type="component" value="Unassembled WGS sequence"/>
</dbReference>
<comment type="subcellular location">
    <subcellularLocation>
        <location evidence="2">Membrane</location>
        <topology evidence="2">Multi-pass membrane protein</topology>
    </subcellularLocation>
</comment>
<keyword evidence="7" id="KW-0249">Electron transport</keyword>
<evidence type="ECO:0000259" key="12">
    <source>
        <dbReference type="PROSITE" id="PS50939"/>
    </source>
</evidence>
<evidence type="ECO:0000313" key="14">
    <source>
        <dbReference type="Proteomes" id="UP001162162"/>
    </source>
</evidence>
<keyword evidence="6" id="KW-0479">Metal-binding</keyword>
<dbReference type="GO" id="GO:0016491">
    <property type="term" value="F:oxidoreductase activity"/>
    <property type="evidence" value="ECO:0007669"/>
    <property type="project" value="InterPro"/>
</dbReference>
<keyword evidence="9" id="KW-0408">Iron</keyword>
<dbReference type="PANTHER" id="PTHR10106:SF0">
    <property type="entry name" value="LD36721P"/>
    <property type="match status" value="1"/>
</dbReference>
<feature type="transmembrane region" description="Helical" evidence="11">
    <location>
        <begin position="28"/>
        <end position="48"/>
    </location>
</feature>
<organism evidence="13 14">
    <name type="scientific">Aromia moschata</name>
    <dbReference type="NCBI Taxonomy" id="1265417"/>
    <lineage>
        <taxon>Eukaryota</taxon>
        <taxon>Metazoa</taxon>
        <taxon>Ecdysozoa</taxon>
        <taxon>Arthropoda</taxon>
        <taxon>Hexapoda</taxon>
        <taxon>Insecta</taxon>
        <taxon>Pterygota</taxon>
        <taxon>Neoptera</taxon>
        <taxon>Endopterygota</taxon>
        <taxon>Coleoptera</taxon>
        <taxon>Polyphaga</taxon>
        <taxon>Cucujiformia</taxon>
        <taxon>Chrysomeloidea</taxon>
        <taxon>Cerambycidae</taxon>
        <taxon>Cerambycinae</taxon>
        <taxon>Callichromatini</taxon>
        <taxon>Aromia</taxon>
    </lineage>
</organism>
<evidence type="ECO:0000256" key="10">
    <source>
        <dbReference type="ARBA" id="ARBA00023136"/>
    </source>
</evidence>
<dbReference type="PANTHER" id="PTHR10106">
    <property type="entry name" value="CYTOCHROME B561-RELATED"/>
    <property type="match status" value="1"/>
</dbReference>
<evidence type="ECO:0000256" key="2">
    <source>
        <dbReference type="ARBA" id="ARBA00004141"/>
    </source>
</evidence>
<reference evidence="13" key="1">
    <citation type="journal article" date="2023" name="Insect Mol. Biol.">
        <title>Genome sequencing provides insights into the evolution of gene families encoding plant cell wall-degrading enzymes in longhorned beetles.</title>
        <authorList>
            <person name="Shin N.R."/>
            <person name="Okamura Y."/>
            <person name="Kirsch R."/>
            <person name="Pauchet Y."/>
        </authorList>
    </citation>
    <scope>NUCLEOTIDE SEQUENCE</scope>
    <source>
        <strain evidence="13">AMC_N1</strain>
    </source>
</reference>
<evidence type="ECO:0000256" key="8">
    <source>
        <dbReference type="ARBA" id="ARBA00022989"/>
    </source>
</evidence>
<gene>
    <name evidence="13" type="ORF">NQ318_001864</name>
</gene>
<feature type="transmembrane region" description="Helical" evidence="11">
    <location>
        <begin position="68"/>
        <end position="90"/>
    </location>
</feature>
<evidence type="ECO:0000256" key="1">
    <source>
        <dbReference type="ARBA" id="ARBA00001970"/>
    </source>
</evidence>
<evidence type="ECO:0000313" key="13">
    <source>
        <dbReference type="EMBL" id="KAJ8957868.1"/>
    </source>
</evidence>
<evidence type="ECO:0000256" key="6">
    <source>
        <dbReference type="ARBA" id="ARBA00022723"/>
    </source>
</evidence>
<name>A0AAV8Z1D5_9CUCU</name>
<keyword evidence="14" id="KW-1185">Reference proteome</keyword>
<feature type="domain" description="Cytochrome b561" evidence="12">
    <location>
        <begin position="1"/>
        <end position="165"/>
    </location>
</feature>
<protein>
    <recommendedName>
        <fullName evidence="12">Cytochrome b561 domain-containing protein</fullName>
    </recommendedName>
</protein>
<accession>A0AAV8Z1D5</accession>
<keyword evidence="5 11" id="KW-0812">Transmembrane</keyword>
<proteinExistence type="predicted"/>
<dbReference type="GO" id="GO:0046872">
    <property type="term" value="F:metal ion binding"/>
    <property type="evidence" value="ECO:0007669"/>
    <property type="project" value="UniProtKB-KW"/>
</dbReference>
<evidence type="ECO:0000256" key="9">
    <source>
        <dbReference type="ARBA" id="ARBA00023004"/>
    </source>
</evidence>
<feature type="transmembrane region" description="Helical" evidence="11">
    <location>
        <begin position="144"/>
        <end position="164"/>
    </location>
</feature>
<dbReference type="Gene3D" id="1.20.120.1770">
    <property type="match status" value="1"/>
</dbReference>
<dbReference type="GO" id="GO:0016020">
    <property type="term" value="C:membrane"/>
    <property type="evidence" value="ECO:0007669"/>
    <property type="project" value="UniProtKB-SubCell"/>
</dbReference>
<dbReference type="SMART" id="SM00665">
    <property type="entry name" value="B561"/>
    <property type="match status" value="1"/>
</dbReference>
<dbReference type="InterPro" id="IPR006593">
    <property type="entry name" value="Cyt_b561/ferric_Rdtase_TM"/>
</dbReference>
<comment type="caution">
    <text evidence="13">The sequence shown here is derived from an EMBL/GenBank/DDBJ whole genome shotgun (WGS) entry which is preliminary data.</text>
</comment>
<evidence type="ECO:0000256" key="7">
    <source>
        <dbReference type="ARBA" id="ARBA00022982"/>
    </source>
</evidence>
<keyword evidence="3" id="KW-0813">Transport</keyword>
<feature type="transmembrane region" description="Helical" evidence="11">
    <location>
        <begin position="102"/>
        <end position="124"/>
    </location>
</feature>
<dbReference type="FunFam" id="1.20.120.1770:FF:000001">
    <property type="entry name" value="Cytochrome b reductase 1"/>
    <property type="match status" value="1"/>
</dbReference>
<dbReference type="Pfam" id="PF03188">
    <property type="entry name" value="Cytochrom_B561"/>
    <property type="match status" value="1"/>
</dbReference>
<keyword evidence="4" id="KW-0349">Heme</keyword>
<dbReference type="EMBL" id="JAPWTK010000020">
    <property type="protein sequence ID" value="KAJ8957868.1"/>
    <property type="molecule type" value="Genomic_DNA"/>
</dbReference>
<dbReference type="AlphaFoldDB" id="A0AAV8Z1D5"/>
<evidence type="ECO:0000256" key="3">
    <source>
        <dbReference type="ARBA" id="ARBA00022448"/>
    </source>
</evidence>
<keyword evidence="8 11" id="KW-1133">Transmembrane helix</keyword>
<sequence>MQPTINYNFRPILIYRTFRNAPKKRLKILHATLHGSAFVLSVVGLKAVFDSHNLAKKPIPNLYTLHSWIGLITIIIFAAQFLSGFISFLYPGLSKTMRQTLMPVHTAFGIGGFVLAVTTTMTGLTEKVIWTLDSNYKDFISEGIIFNLMGVFAVFYGIMVLYMVNELDYKRVATRRRDSTCRIRIGSSGAYSLQTLGVVHSHKSTLRYSLDEA</sequence>
<dbReference type="InterPro" id="IPR043205">
    <property type="entry name" value="CYB561/CYBRD1-like"/>
</dbReference>
<evidence type="ECO:0000256" key="11">
    <source>
        <dbReference type="SAM" id="Phobius"/>
    </source>
</evidence>
<dbReference type="PROSITE" id="PS50939">
    <property type="entry name" value="CYTOCHROME_B561"/>
    <property type="match status" value="1"/>
</dbReference>
<keyword evidence="10 11" id="KW-0472">Membrane</keyword>